<dbReference type="InterPro" id="IPR044068">
    <property type="entry name" value="CB"/>
</dbReference>
<dbReference type="RefSeq" id="WP_006022855.1">
    <property type="nucleotide sequence ID" value="NZ_KB375284.1"/>
</dbReference>
<evidence type="ECO:0000256" key="4">
    <source>
        <dbReference type="ARBA" id="ARBA00023172"/>
    </source>
</evidence>
<organism evidence="8 9">
    <name type="scientific">Afipia broomeae ATCC 49717</name>
    <dbReference type="NCBI Taxonomy" id="883078"/>
    <lineage>
        <taxon>Bacteria</taxon>
        <taxon>Pseudomonadati</taxon>
        <taxon>Pseudomonadota</taxon>
        <taxon>Alphaproteobacteria</taxon>
        <taxon>Hyphomicrobiales</taxon>
        <taxon>Nitrobacteraceae</taxon>
        <taxon>Afipia</taxon>
    </lineage>
</organism>
<dbReference type="Gene3D" id="1.10.443.10">
    <property type="entry name" value="Intergrase catalytic core"/>
    <property type="match status" value="1"/>
</dbReference>
<dbReference type="Proteomes" id="UP000001096">
    <property type="component" value="Unassembled WGS sequence"/>
</dbReference>
<dbReference type="Gene3D" id="1.10.150.130">
    <property type="match status" value="1"/>
</dbReference>
<dbReference type="SUPFAM" id="SSF56349">
    <property type="entry name" value="DNA breaking-rejoining enzymes"/>
    <property type="match status" value="1"/>
</dbReference>
<gene>
    <name evidence="8" type="ORF">HMPREF9695_04156</name>
</gene>
<evidence type="ECO:0008006" key="10">
    <source>
        <dbReference type="Google" id="ProtNLM"/>
    </source>
</evidence>
<dbReference type="AlphaFoldDB" id="K8NYJ7"/>
<comment type="caution">
    <text evidence="8">The sequence shown here is derived from an EMBL/GenBank/DDBJ whole genome shotgun (WGS) entry which is preliminary data.</text>
</comment>
<dbReference type="GO" id="GO:0006310">
    <property type="term" value="P:DNA recombination"/>
    <property type="evidence" value="ECO:0007669"/>
    <property type="project" value="UniProtKB-KW"/>
</dbReference>
<dbReference type="PROSITE" id="PS51898">
    <property type="entry name" value="TYR_RECOMBINASE"/>
    <property type="match status" value="1"/>
</dbReference>
<sequence>MLFRVVRPMKRDGSRIPIFVQRIPADVKSRAEGTRLAIPLGDGFAFVTVSVRAQSVRFSLRTADPSQVKSRQAIAAAYLEGVWTALREEAPIKLSHRQATALAGELYRIWADGENRARSIAIEQKPGGGWQPASVTQTDEEAHWAAIEVMWGKVGASGDPSDLEKPLGPLVDRLLLSKGIGRVDSDTRAILLSAFWMALRDAFASRRKNIEGDYSDDPKARRFPLWEVSNRAVLAPIAPGVSLKELVEEWWKEAKAAGRKPSTYESYRNTMAKLVVVLKHDDASRVTPEDIVRFKDVRIGSGVSPKTVKDSDLAGLKTVFGWAVMNRRMSINPAEGLTIKTSKPRKLRAKGLSHKEAAQILKHAKNYKAGGEAQKLAAAKRWVPWLCAFTGARVGEMLQLRKQDVRREGKYWIVHVTPEAGPVKTDEARDVVLHRQIVESGFLNFVKGSNEGHLFISPSNDELGVRKAVKTARNKVNMFVREVVPDPHVDPSHGWRHRFKTVGIDEGVEMRVLDAIQGHAPRNISEGYGEVTIKAKANAIAKFPNFKI</sequence>
<evidence type="ECO:0000313" key="9">
    <source>
        <dbReference type="Proteomes" id="UP000001096"/>
    </source>
</evidence>
<protein>
    <recommendedName>
        <fullName evidence="10">Tyr recombinase domain-containing protein</fullName>
    </recommendedName>
</protein>
<dbReference type="HOGENOM" id="CLU_022238_2_0_5"/>
<evidence type="ECO:0000256" key="1">
    <source>
        <dbReference type="ARBA" id="ARBA00008857"/>
    </source>
</evidence>
<feature type="domain" description="Core-binding (CB)" evidence="7">
    <location>
        <begin position="241"/>
        <end position="324"/>
    </location>
</feature>
<keyword evidence="3 5" id="KW-0238">DNA-binding</keyword>
<dbReference type="PANTHER" id="PTHR30629">
    <property type="entry name" value="PROPHAGE INTEGRASE"/>
    <property type="match status" value="1"/>
</dbReference>
<dbReference type="InterPro" id="IPR013762">
    <property type="entry name" value="Integrase-like_cat_sf"/>
</dbReference>
<dbReference type="InterPro" id="IPR010998">
    <property type="entry name" value="Integrase_recombinase_N"/>
</dbReference>
<keyword evidence="9" id="KW-1185">Reference proteome</keyword>
<evidence type="ECO:0000256" key="3">
    <source>
        <dbReference type="ARBA" id="ARBA00023125"/>
    </source>
</evidence>
<dbReference type="EMBL" id="AGWX01000005">
    <property type="protein sequence ID" value="EKS34246.1"/>
    <property type="molecule type" value="Genomic_DNA"/>
</dbReference>
<name>K8NYJ7_9BRAD</name>
<dbReference type="GO" id="GO:0015074">
    <property type="term" value="P:DNA integration"/>
    <property type="evidence" value="ECO:0007669"/>
    <property type="project" value="UniProtKB-KW"/>
</dbReference>
<dbReference type="GO" id="GO:0003677">
    <property type="term" value="F:DNA binding"/>
    <property type="evidence" value="ECO:0007669"/>
    <property type="project" value="UniProtKB-UniRule"/>
</dbReference>
<comment type="similarity">
    <text evidence="1">Belongs to the 'phage' integrase family.</text>
</comment>
<reference evidence="8 9" key="1">
    <citation type="submission" date="2012-04" db="EMBL/GenBank/DDBJ databases">
        <title>The Genome Sequence of Afipia broomeae ATCC 49717.</title>
        <authorList>
            <consortium name="The Broad Institute Genome Sequencing Platform"/>
            <person name="Earl A."/>
            <person name="Ward D."/>
            <person name="Feldgarden M."/>
            <person name="Gevers D."/>
            <person name="Huys G."/>
            <person name="Walker B."/>
            <person name="Young S.K."/>
            <person name="Zeng Q."/>
            <person name="Gargeya S."/>
            <person name="Fitzgerald M."/>
            <person name="Haas B."/>
            <person name="Abouelleil A."/>
            <person name="Alvarado L."/>
            <person name="Arachchi H.M."/>
            <person name="Berlin A."/>
            <person name="Chapman S.B."/>
            <person name="Goldberg J."/>
            <person name="Griggs A."/>
            <person name="Gujja S."/>
            <person name="Hansen M."/>
            <person name="Howarth C."/>
            <person name="Imamovic A."/>
            <person name="Larimer J."/>
            <person name="McCowen C."/>
            <person name="Montmayeur A."/>
            <person name="Murphy C."/>
            <person name="Neiman D."/>
            <person name="Pearson M."/>
            <person name="Priest M."/>
            <person name="Roberts A."/>
            <person name="Saif S."/>
            <person name="Shea T."/>
            <person name="Sisk P."/>
            <person name="Sykes S."/>
            <person name="Wortman J."/>
            <person name="Nusbaum C."/>
            <person name="Birren B."/>
        </authorList>
    </citation>
    <scope>NUCLEOTIDE SEQUENCE [LARGE SCALE GENOMIC DNA]</scope>
    <source>
        <strain evidence="8 9">ATCC 49717</strain>
    </source>
</reference>
<dbReference type="InterPro" id="IPR002104">
    <property type="entry name" value="Integrase_catalytic"/>
</dbReference>
<dbReference type="InterPro" id="IPR011010">
    <property type="entry name" value="DNA_brk_join_enz"/>
</dbReference>
<evidence type="ECO:0000259" key="6">
    <source>
        <dbReference type="PROSITE" id="PS51898"/>
    </source>
</evidence>
<keyword evidence="4" id="KW-0233">DNA recombination</keyword>
<dbReference type="Pfam" id="PF00589">
    <property type="entry name" value="Phage_integrase"/>
    <property type="match status" value="1"/>
</dbReference>
<dbReference type="PATRIC" id="fig|883078.3.peg.4297"/>
<proteinExistence type="inferred from homology"/>
<evidence type="ECO:0000313" key="8">
    <source>
        <dbReference type="EMBL" id="EKS34246.1"/>
    </source>
</evidence>
<dbReference type="InterPro" id="IPR050808">
    <property type="entry name" value="Phage_Integrase"/>
</dbReference>
<evidence type="ECO:0000259" key="7">
    <source>
        <dbReference type="PROSITE" id="PS51900"/>
    </source>
</evidence>
<evidence type="ECO:0000256" key="5">
    <source>
        <dbReference type="PROSITE-ProRule" id="PRU01248"/>
    </source>
</evidence>
<accession>K8NYJ7</accession>
<evidence type="ECO:0000256" key="2">
    <source>
        <dbReference type="ARBA" id="ARBA00022908"/>
    </source>
</evidence>
<dbReference type="PROSITE" id="PS51900">
    <property type="entry name" value="CB"/>
    <property type="match status" value="1"/>
</dbReference>
<dbReference type="PANTHER" id="PTHR30629:SF2">
    <property type="entry name" value="PROPHAGE INTEGRASE INTS-RELATED"/>
    <property type="match status" value="1"/>
</dbReference>
<feature type="domain" description="Tyr recombinase" evidence="6">
    <location>
        <begin position="347"/>
        <end position="541"/>
    </location>
</feature>
<keyword evidence="2" id="KW-0229">DNA integration</keyword>
<dbReference type="eggNOG" id="COG0582">
    <property type="taxonomic scope" value="Bacteria"/>
</dbReference>